<evidence type="ECO:0000313" key="3">
    <source>
        <dbReference type="EMBL" id="PEG29808.1"/>
    </source>
</evidence>
<evidence type="ECO:0000313" key="4">
    <source>
        <dbReference type="Proteomes" id="UP000220840"/>
    </source>
</evidence>
<dbReference type="PANTHER" id="PTHR43364">
    <property type="entry name" value="NADH-SPECIFIC METHYLGLYOXAL REDUCTASE-RELATED"/>
    <property type="match status" value="1"/>
</dbReference>
<dbReference type="PANTHER" id="PTHR43364:SF4">
    <property type="entry name" value="NAD(P)-LINKED OXIDOREDUCTASE SUPERFAMILY PROTEIN"/>
    <property type="match status" value="1"/>
</dbReference>
<dbReference type="OrthoDB" id="9804790at2"/>
<gene>
    <name evidence="3" type="ORF">CQ394_14235</name>
</gene>
<dbReference type="GO" id="GO:0016491">
    <property type="term" value="F:oxidoreductase activity"/>
    <property type="evidence" value="ECO:0007669"/>
    <property type="project" value="UniProtKB-KW"/>
</dbReference>
<keyword evidence="4" id="KW-1185">Reference proteome</keyword>
<dbReference type="InterPro" id="IPR023210">
    <property type="entry name" value="NADP_OxRdtase_dom"/>
</dbReference>
<dbReference type="SUPFAM" id="SSF51430">
    <property type="entry name" value="NAD(P)-linked oxidoreductase"/>
    <property type="match status" value="1"/>
</dbReference>
<dbReference type="EMBL" id="PDCJ01000002">
    <property type="protein sequence ID" value="PEG29808.1"/>
    <property type="molecule type" value="Genomic_DNA"/>
</dbReference>
<evidence type="ECO:0000259" key="2">
    <source>
        <dbReference type="Pfam" id="PF00248"/>
    </source>
</evidence>
<name>A0A2A7MFD9_9CLOT</name>
<feature type="domain" description="NADP-dependent oxidoreductase" evidence="2">
    <location>
        <begin position="18"/>
        <end position="124"/>
    </location>
</feature>
<sequence length="137" mass="15173">MPETLKFATIYHARASSAMTPYSALASGRLAKHPGEESKRLSEDIYAKGKYDITHDEDLAIIHRVEELAEKKGVSMTEISLAWLLTKVTSPIIGATKPHNIDGAVKAVAVKLTDEEIIYLEELYKPHRLVGVMAENK</sequence>
<dbReference type="InterPro" id="IPR036812">
    <property type="entry name" value="NAD(P)_OxRdtase_dom_sf"/>
</dbReference>
<dbReference type="InterPro" id="IPR050523">
    <property type="entry name" value="AKR_Detox_Biosynth"/>
</dbReference>
<dbReference type="STRING" id="137838.GCA_001458595_01077"/>
<dbReference type="Gene3D" id="3.20.20.100">
    <property type="entry name" value="NADP-dependent oxidoreductase domain"/>
    <property type="match status" value="1"/>
</dbReference>
<organism evidence="3 4">
    <name type="scientific">Clostridium neonatale</name>
    <dbReference type="NCBI Taxonomy" id="137838"/>
    <lineage>
        <taxon>Bacteria</taxon>
        <taxon>Bacillati</taxon>
        <taxon>Bacillota</taxon>
        <taxon>Clostridia</taxon>
        <taxon>Eubacteriales</taxon>
        <taxon>Clostridiaceae</taxon>
        <taxon>Clostridium</taxon>
    </lineage>
</organism>
<proteinExistence type="predicted"/>
<comment type="caution">
    <text evidence="3">The sequence shown here is derived from an EMBL/GenBank/DDBJ whole genome shotgun (WGS) entry which is preliminary data.</text>
</comment>
<reference evidence="3 4" key="1">
    <citation type="submission" date="2017-10" db="EMBL/GenBank/DDBJ databases">
        <title>Effective Description of Clostridium neonatale sp. nov. linked to necrotizing enterocolitis in neonates and a clarification of species assignable to the genus Clostridium (Prazmowski 1880) emend. Lawson and Rainey 2016.</title>
        <authorList>
            <person name="Bernard K."/>
            <person name="Burdz T."/>
            <person name="Wiebe D."/>
            <person name="Balcewich B."/>
            <person name="Alfa M."/>
            <person name="Bernier A.-M."/>
        </authorList>
    </citation>
    <scope>NUCLEOTIDE SEQUENCE [LARGE SCALE GENOMIC DNA]</scope>
    <source>
        <strain evidence="3 4">LCDC99A005</strain>
    </source>
</reference>
<dbReference type="GO" id="GO:0005829">
    <property type="term" value="C:cytosol"/>
    <property type="evidence" value="ECO:0007669"/>
    <property type="project" value="TreeGrafter"/>
</dbReference>
<evidence type="ECO:0000256" key="1">
    <source>
        <dbReference type="ARBA" id="ARBA00023002"/>
    </source>
</evidence>
<keyword evidence="1" id="KW-0560">Oxidoreductase</keyword>
<dbReference type="Proteomes" id="UP000220840">
    <property type="component" value="Unassembled WGS sequence"/>
</dbReference>
<dbReference type="AlphaFoldDB" id="A0A2A7MFD9"/>
<dbReference type="Pfam" id="PF00248">
    <property type="entry name" value="Aldo_ket_red"/>
    <property type="match status" value="1"/>
</dbReference>
<accession>A0A2A7MFD9</accession>
<protein>
    <submittedName>
        <fullName evidence="3">Aldo/keto reductase</fullName>
    </submittedName>
</protein>